<dbReference type="Gene3D" id="3.40.50.1000">
    <property type="entry name" value="HAD superfamily/HAD-like"/>
    <property type="match status" value="1"/>
</dbReference>
<dbReference type="Proteomes" id="UP000580839">
    <property type="component" value="Unassembled WGS sequence"/>
</dbReference>
<comment type="similarity">
    <text evidence="2">Belongs to the KdsC family.</text>
</comment>
<gene>
    <name evidence="8" type="ORF">HOP12_01880</name>
</gene>
<dbReference type="Pfam" id="PF08282">
    <property type="entry name" value="Hydrolase_3"/>
    <property type="match status" value="1"/>
</dbReference>
<dbReference type="InterPro" id="IPR036412">
    <property type="entry name" value="HAD-like_sf"/>
</dbReference>
<dbReference type="SFLD" id="SFLDG01136">
    <property type="entry name" value="C1.6:_Phosphoserine_Phosphatas"/>
    <property type="match status" value="1"/>
</dbReference>
<dbReference type="GO" id="GO:0016788">
    <property type="term" value="F:hydrolase activity, acting on ester bonds"/>
    <property type="evidence" value="ECO:0007669"/>
    <property type="project" value="InterPro"/>
</dbReference>
<dbReference type="InterPro" id="IPR023214">
    <property type="entry name" value="HAD_sf"/>
</dbReference>
<evidence type="ECO:0000256" key="2">
    <source>
        <dbReference type="ARBA" id="ARBA00005893"/>
    </source>
</evidence>
<accession>A0A849SUM3</accession>
<protein>
    <submittedName>
        <fullName evidence="8">HAD hydrolase family protein</fullName>
    </submittedName>
</protein>
<proteinExistence type="inferred from homology"/>
<dbReference type="GO" id="GO:0008781">
    <property type="term" value="F:N-acylneuraminate cytidylyltransferase activity"/>
    <property type="evidence" value="ECO:0007669"/>
    <property type="project" value="TreeGrafter"/>
</dbReference>
<reference evidence="8 9" key="1">
    <citation type="submission" date="2020-04" db="EMBL/GenBank/DDBJ databases">
        <title>Metagenomic profiling of ammonia- and methane-oxidizing microorganisms in a Dutch drinking water treatment plant.</title>
        <authorList>
            <person name="Poghosyan L."/>
            <person name="Leucker S."/>
        </authorList>
    </citation>
    <scope>NUCLEOTIDE SEQUENCE [LARGE SCALE GENOMIC DNA]</scope>
    <source>
        <strain evidence="8">S-RSF-IL-03</strain>
    </source>
</reference>
<dbReference type="PANTHER" id="PTHR21485">
    <property type="entry name" value="HAD SUPERFAMILY MEMBERS CMAS AND KDSC"/>
    <property type="match status" value="1"/>
</dbReference>
<comment type="cofactor">
    <cofactor evidence="1 7">
        <name>Mg(2+)</name>
        <dbReference type="ChEBI" id="CHEBI:18420"/>
    </cofactor>
</comment>
<evidence type="ECO:0000256" key="7">
    <source>
        <dbReference type="PIRSR" id="PIRSR006118-2"/>
    </source>
</evidence>
<dbReference type="InterPro" id="IPR050793">
    <property type="entry name" value="CMP-NeuNAc_synthase"/>
</dbReference>
<feature type="binding site" evidence="7">
    <location>
        <position position="32"/>
    </location>
    <ligand>
        <name>substrate</name>
    </ligand>
</feature>
<evidence type="ECO:0000256" key="4">
    <source>
        <dbReference type="ARBA" id="ARBA00022723"/>
    </source>
</evidence>
<keyword evidence="6 7" id="KW-0460">Magnesium</keyword>
<comment type="subunit">
    <text evidence="3">Homotetramer.</text>
</comment>
<dbReference type="AlphaFoldDB" id="A0A849SUM3"/>
<name>A0A849SUM3_UNCEI</name>
<evidence type="ECO:0000256" key="1">
    <source>
        <dbReference type="ARBA" id="ARBA00001946"/>
    </source>
</evidence>
<keyword evidence="4 7" id="KW-0479">Metal-binding</keyword>
<evidence type="ECO:0000256" key="6">
    <source>
        <dbReference type="ARBA" id="ARBA00022842"/>
    </source>
</evidence>
<sequence>MPERRAPSGRAGDLRYAAPVDGPVRVLFLDVDGTMTDGLITMRADGDARNFWVRDGLALEWARDSGLLPIVISGRASLAVEARMRDLKLECYLGIKDKVAVAEKVLAREKARWIECAMVGDDLPDVPMLKRVGWPIAVADAAPQVIEFARDVTLARAGFGAVREAVEMLLQHNGRWDDVLRRYEVIE</sequence>
<evidence type="ECO:0000313" key="9">
    <source>
        <dbReference type="Proteomes" id="UP000580839"/>
    </source>
</evidence>
<feature type="binding site" evidence="7">
    <location>
        <position position="121"/>
    </location>
    <ligand>
        <name>Mg(2+)</name>
        <dbReference type="ChEBI" id="CHEBI:18420"/>
    </ligand>
</feature>
<organism evidence="8 9">
    <name type="scientific">Eiseniibacteriota bacterium</name>
    <dbReference type="NCBI Taxonomy" id="2212470"/>
    <lineage>
        <taxon>Bacteria</taxon>
        <taxon>Candidatus Eiseniibacteriota</taxon>
    </lineage>
</organism>
<evidence type="ECO:0000313" key="8">
    <source>
        <dbReference type="EMBL" id="NOT32899.1"/>
    </source>
</evidence>
<feature type="binding site" evidence="7">
    <location>
        <position position="30"/>
    </location>
    <ligand>
        <name>Mg(2+)</name>
        <dbReference type="ChEBI" id="CHEBI:18420"/>
    </ligand>
</feature>
<evidence type="ECO:0000256" key="3">
    <source>
        <dbReference type="ARBA" id="ARBA00011881"/>
    </source>
</evidence>
<evidence type="ECO:0000256" key="5">
    <source>
        <dbReference type="ARBA" id="ARBA00022801"/>
    </source>
</evidence>
<comment type="caution">
    <text evidence="8">The sequence shown here is derived from an EMBL/GenBank/DDBJ whole genome shotgun (WGS) entry which is preliminary data.</text>
</comment>
<dbReference type="PIRSF" id="PIRSF006118">
    <property type="entry name" value="KDO8-P_Ptase"/>
    <property type="match status" value="1"/>
</dbReference>
<dbReference type="SFLD" id="SFLDS00003">
    <property type="entry name" value="Haloacid_Dehalogenase"/>
    <property type="match status" value="1"/>
</dbReference>
<dbReference type="PANTHER" id="PTHR21485:SF3">
    <property type="entry name" value="N-ACYLNEURAMINATE CYTIDYLYLTRANSFERASE"/>
    <property type="match status" value="1"/>
</dbReference>
<dbReference type="GO" id="GO:0046872">
    <property type="term" value="F:metal ion binding"/>
    <property type="evidence" value="ECO:0007669"/>
    <property type="project" value="UniProtKB-KW"/>
</dbReference>
<dbReference type="EMBL" id="JABFRW010000020">
    <property type="protein sequence ID" value="NOT32899.1"/>
    <property type="molecule type" value="Genomic_DNA"/>
</dbReference>
<dbReference type="NCBIfam" id="TIGR01670">
    <property type="entry name" value="KdsC-phosphatas"/>
    <property type="match status" value="1"/>
</dbReference>
<dbReference type="InterPro" id="IPR010023">
    <property type="entry name" value="KdsC_fam"/>
</dbReference>
<dbReference type="SFLD" id="SFLDG01138">
    <property type="entry name" value="C1.6.2:_Deoxy-d-mannose-octulo"/>
    <property type="match status" value="1"/>
</dbReference>
<dbReference type="SUPFAM" id="SSF56784">
    <property type="entry name" value="HAD-like"/>
    <property type="match status" value="1"/>
</dbReference>
<keyword evidence="5 8" id="KW-0378">Hydrolase</keyword>